<organism evidence="2 3">
    <name type="scientific">Arabidopsis thaliana x Arabidopsis arenosa</name>
    <dbReference type="NCBI Taxonomy" id="1240361"/>
    <lineage>
        <taxon>Eukaryota</taxon>
        <taxon>Viridiplantae</taxon>
        <taxon>Streptophyta</taxon>
        <taxon>Embryophyta</taxon>
        <taxon>Tracheophyta</taxon>
        <taxon>Spermatophyta</taxon>
        <taxon>Magnoliopsida</taxon>
        <taxon>eudicotyledons</taxon>
        <taxon>Gunneridae</taxon>
        <taxon>Pentapetalae</taxon>
        <taxon>rosids</taxon>
        <taxon>malvids</taxon>
        <taxon>Brassicales</taxon>
        <taxon>Brassicaceae</taxon>
        <taxon>Camelineae</taxon>
        <taxon>Arabidopsis</taxon>
    </lineage>
</organism>
<protein>
    <submittedName>
        <fullName evidence="2">Uncharacterized protein</fullName>
    </submittedName>
</protein>
<keyword evidence="3" id="KW-1185">Reference proteome</keyword>
<dbReference type="EMBL" id="JAEFBK010000003">
    <property type="protein sequence ID" value="KAG7627245.1"/>
    <property type="molecule type" value="Genomic_DNA"/>
</dbReference>
<comment type="caution">
    <text evidence="2">The sequence shown here is derived from an EMBL/GenBank/DDBJ whole genome shotgun (WGS) entry which is preliminary data.</text>
</comment>
<feature type="region of interest" description="Disordered" evidence="1">
    <location>
        <begin position="1"/>
        <end position="24"/>
    </location>
</feature>
<feature type="compositionally biased region" description="Polar residues" evidence="1">
    <location>
        <begin position="1"/>
        <end position="21"/>
    </location>
</feature>
<dbReference type="AlphaFoldDB" id="A0A8T2ESX8"/>
<name>A0A8T2ESX8_9BRAS</name>
<dbReference type="Proteomes" id="UP000694240">
    <property type="component" value="Chromosome 3"/>
</dbReference>
<accession>A0A8T2ESX8</accession>
<evidence type="ECO:0000256" key="1">
    <source>
        <dbReference type="SAM" id="MobiDB-lite"/>
    </source>
</evidence>
<sequence>MQANIASQSSTDCDTNATIPTSPSPALFHVFHFSSFS</sequence>
<feature type="non-terminal residue" evidence="2">
    <location>
        <position position="37"/>
    </location>
</feature>
<evidence type="ECO:0000313" key="3">
    <source>
        <dbReference type="Proteomes" id="UP000694240"/>
    </source>
</evidence>
<evidence type="ECO:0000313" key="2">
    <source>
        <dbReference type="EMBL" id="KAG7627245.1"/>
    </source>
</evidence>
<proteinExistence type="predicted"/>
<reference evidence="2 3" key="1">
    <citation type="submission" date="2020-12" db="EMBL/GenBank/DDBJ databases">
        <title>Concerted genomic and epigenomic changes stabilize Arabidopsis allopolyploids.</title>
        <authorList>
            <person name="Chen Z."/>
        </authorList>
    </citation>
    <scope>NUCLEOTIDE SEQUENCE [LARGE SCALE GENOMIC DNA]</scope>
    <source>
        <strain evidence="2">Allo738</strain>
        <tissue evidence="2">Leaf</tissue>
    </source>
</reference>
<gene>
    <name evidence="2" type="ORF">ISN45_At03g035660</name>
</gene>